<evidence type="ECO:0000313" key="3">
    <source>
        <dbReference type="Proteomes" id="UP001248581"/>
    </source>
</evidence>
<feature type="domain" description="LicD/FKTN/FKRP nucleotidyltransferase" evidence="1">
    <location>
        <begin position="23"/>
        <end position="227"/>
    </location>
</feature>
<dbReference type="RefSeq" id="WP_348387076.1">
    <property type="nucleotide sequence ID" value="NZ_CP134146.1"/>
</dbReference>
<proteinExistence type="predicted"/>
<evidence type="ECO:0000259" key="1">
    <source>
        <dbReference type="Pfam" id="PF04991"/>
    </source>
</evidence>
<dbReference type="Pfam" id="PF04991">
    <property type="entry name" value="LicD"/>
    <property type="match status" value="1"/>
</dbReference>
<reference evidence="3" key="1">
    <citation type="submission" date="2023-09" db="EMBL/GenBank/DDBJ databases">
        <authorList>
            <person name="Li S."/>
            <person name="Li X."/>
            <person name="Zhang C."/>
            <person name="Zhao Z."/>
        </authorList>
    </citation>
    <scope>NUCLEOTIDE SEQUENCE [LARGE SCALE GENOMIC DNA]</scope>
    <source>
        <strain evidence="3">SQ345</strain>
    </source>
</reference>
<dbReference type="PANTHER" id="PTHR43404:SF2">
    <property type="entry name" value="LIPOPOLYSACCHARIDE CHOLINEPHOSPHOTRANSFERASE LICD"/>
    <property type="match status" value="1"/>
</dbReference>
<gene>
    <name evidence="2" type="ORF">RI845_15490</name>
</gene>
<protein>
    <submittedName>
        <fullName evidence="2">LicD family protein</fullName>
    </submittedName>
</protein>
<accession>A0ABY9TGM3</accession>
<dbReference type="SUPFAM" id="SSF81301">
    <property type="entry name" value="Nucleotidyltransferase"/>
    <property type="match status" value="1"/>
</dbReference>
<dbReference type="Proteomes" id="UP001248581">
    <property type="component" value="Chromosome"/>
</dbReference>
<dbReference type="PANTHER" id="PTHR43404">
    <property type="entry name" value="LIPOPOLYSACCHARIDE CHOLINEPHOSPHOTRANSFERASE LICD"/>
    <property type="match status" value="1"/>
</dbReference>
<organism evidence="2 3">
    <name type="scientific">Thalassotalea nanhaiensis</name>
    <dbReference type="NCBI Taxonomy" id="3065648"/>
    <lineage>
        <taxon>Bacteria</taxon>
        <taxon>Pseudomonadati</taxon>
        <taxon>Pseudomonadota</taxon>
        <taxon>Gammaproteobacteria</taxon>
        <taxon>Alteromonadales</taxon>
        <taxon>Colwelliaceae</taxon>
        <taxon>Thalassotalea</taxon>
    </lineage>
</organism>
<dbReference type="Gene3D" id="3.30.460.40">
    <property type="match status" value="1"/>
</dbReference>
<keyword evidence="3" id="KW-1185">Reference proteome</keyword>
<dbReference type="EMBL" id="CP134146">
    <property type="protein sequence ID" value="WNC67917.1"/>
    <property type="molecule type" value="Genomic_DNA"/>
</dbReference>
<dbReference type="InterPro" id="IPR052942">
    <property type="entry name" value="LPS_cholinephosphotransferase"/>
</dbReference>
<dbReference type="InterPro" id="IPR043519">
    <property type="entry name" value="NT_sf"/>
</dbReference>
<dbReference type="InterPro" id="IPR007074">
    <property type="entry name" value="LicD/FKTN/FKRP_NTP_transf"/>
</dbReference>
<evidence type="ECO:0000313" key="2">
    <source>
        <dbReference type="EMBL" id="WNC67917.1"/>
    </source>
</evidence>
<sequence>MDRIKEIQQVQLQILKQVLSVINQHNLSYIAVGGTALGALRHQGFIPWDDDIDIAMPRADYDIFLKLQDELPEQLFIQNFKTDKHYPLYFTKVRLNGTLFVEERFQNQPMHHGIFIDIFPLDTLDINESLIKSVKTKENIFRRLVKKSYKSWLYKFRYSFKTAQQAYNDLEDTILQHQKTNGAVIGSIQANDIFKEENLFPITTLPFEDIDICVPNNIEQYLEDKFGDYMRIPQLHERKLHKLVSLDFGNTKATQQS</sequence>
<name>A0ABY9TGM3_9GAMM</name>